<dbReference type="OrthoDB" id="3223501at2759"/>
<proteinExistence type="predicted"/>
<organism evidence="1 2">
    <name type="scientific">Jaapia argillacea MUCL 33604</name>
    <dbReference type="NCBI Taxonomy" id="933084"/>
    <lineage>
        <taxon>Eukaryota</taxon>
        <taxon>Fungi</taxon>
        <taxon>Dikarya</taxon>
        <taxon>Basidiomycota</taxon>
        <taxon>Agaricomycotina</taxon>
        <taxon>Agaricomycetes</taxon>
        <taxon>Agaricomycetidae</taxon>
        <taxon>Jaapiales</taxon>
        <taxon>Jaapiaceae</taxon>
        <taxon>Jaapia</taxon>
    </lineage>
</organism>
<sequence>VYLQQRPGMCFNAMNTFLSIRKLPNKSLASLMAQVDKEMQDLKALCPSGYTIKKLDAELHSMALICALPAEYNMLVSSLLLLSDLNLKKLKAAFQSE</sequence>
<evidence type="ECO:0000313" key="2">
    <source>
        <dbReference type="Proteomes" id="UP000027265"/>
    </source>
</evidence>
<evidence type="ECO:0000313" key="1">
    <source>
        <dbReference type="EMBL" id="KDQ55421.1"/>
    </source>
</evidence>
<keyword evidence="2" id="KW-1185">Reference proteome</keyword>
<feature type="non-terminal residue" evidence="1">
    <location>
        <position position="97"/>
    </location>
</feature>
<dbReference type="AlphaFoldDB" id="A0A067PYM4"/>
<accession>A0A067PYM4</accession>
<name>A0A067PYM4_9AGAM</name>
<protein>
    <submittedName>
        <fullName evidence="1">Uncharacterized protein</fullName>
    </submittedName>
</protein>
<dbReference type="EMBL" id="KL197725">
    <property type="protein sequence ID" value="KDQ55421.1"/>
    <property type="molecule type" value="Genomic_DNA"/>
</dbReference>
<dbReference type="STRING" id="933084.A0A067PYM4"/>
<reference evidence="2" key="1">
    <citation type="journal article" date="2014" name="Proc. Natl. Acad. Sci. U.S.A.">
        <title>Extensive sampling of basidiomycete genomes demonstrates inadequacy of the white-rot/brown-rot paradigm for wood decay fungi.</title>
        <authorList>
            <person name="Riley R."/>
            <person name="Salamov A.A."/>
            <person name="Brown D.W."/>
            <person name="Nagy L.G."/>
            <person name="Floudas D."/>
            <person name="Held B.W."/>
            <person name="Levasseur A."/>
            <person name="Lombard V."/>
            <person name="Morin E."/>
            <person name="Otillar R."/>
            <person name="Lindquist E.A."/>
            <person name="Sun H."/>
            <person name="LaButti K.M."/>
            <person name="Schmutz J."/>
            <person name="Jabbour D."/>
            <person name="Luo H."/>
            <person name="Baker S.E."/>
            <person name="Pisabarro A.G."/>
            <person name="Walton J.D."/>
            <person name="Blanchette R.A."/>
            <person name="Henrissat B."/>
            <person name="Martin F."/>
            <person name="Cullen D."/>
            <person name="Hibbett D.S."/>
            <person name="Grigoriev I.V."/>
        </authorList>
    </citation>
    <scope>NUCLEOTIDE SEQUENCE [LARGE SCALE GENOMIC DNA]</scope>
    <source>
        <strain evidence="2">MUCL 33604</strain>
    </source>
</reference>
<dbReference type="Proteomes" id="UP000027265">
    <property type="component" value="Unassembled WGS sequence"/>
</dbReference>
<gene>
    <name evidence="1" type="ORF">JAAARDRAFT_111133</name>
</gene>
<feature type="non-terminal residue" evidence="1">
    <location>
        <position position="1"/>
    </location>
</feature>
<dbReference type="InParanoid" id="A0A067PYM4"/>
<dbReference type="HOGENOM" id="CLU_052380_2_0_1"/>